<gene>
    <name evidence="3" type="ORF">LSH36_2g03011</name>
</gene>
<organism evidence="3 4">
    <name type="scientific">Paralvinella palmiformis</name>
    <dbReference type="NCBI Taxonomy" id="53620"/>
    <lineage>
        <taxon>Eukaryota</taxon>
        <taxon>Metazoa</taxon>
        <taxon>Spiralia</taxon>
        <taxon>Lophotrochozoa</taxon>
        <taxon>Annelida</taxon>
        <taxon>Polychaeta</taxon>
        <taxon>Sedentaria</taxon>
        <taxon>Canalipalpata</taxon>
        <taxon>Terebellida</taxon>
        <taxon>Terebelliformia</taxon>
        <taxon>Alvinellidae</taxon>
        <taxon>Paralvinella</taxon>
    </lineage>
</organism>
<dbReference type="Proteomes" id="UP001208570">
    <property type="component" value="Unassembled WGS sequence"/>
</dbReference>
<reference evidence="3" key="1">
    <citation type="journal article" date="2023" name="Mol. Biol. Evol.">
        <title>Third-Generation Sequencing Reveals the Adaptive Role of the Epigenome in Three Deep-Sea Polychaetes.</title>
        <authorList>
            <person name="Perez M."/>
            <person name="Aroh O."/>
            <person name="Sun Y."/>
            <person name="Lan Y."/>
            <person name="Juniper S.K."/>
            <person name="Young C.R."/>
            <person name="Angers B."/>
            <person name="Qian P.Y."/>
        </authorList>
    </citation>
    <scope>NUCLEOTIDE SEQUENCE</scope>
    <source>
        <strain evidence="3">P08H-3</strain>
    </source>
</reference>
<dbReference type="AlphaFoldDB" id="A0AAD9KG76"/>
<dbReference type="Gene3D" id="6.10.290.30">
    <property type="entry name" value="Regulatory factor X-associated C-terminal binding domain"/>
    <property type="match status" value="1"/>
</dbReference>
<feature type="compositionally biased region" description="Basic and acidic residues" evidence="1">
    <location>
        <begin position="39"/>
        <end position="59"/>
    </location>
</feature>
<feature type="compositionally biased region" description="Polar residues" evidence="1">
    <location>
        <begin position="299"/>
        <end position="335"/>
    </location>
</feature>
<dbReference type="InterPro" id="IPR029316">
    <property type="entry name" value="RFXAP_RFXANK-bd"/>
</dbReference>
<evidence type="ECO:0000259" key="2">
    <source>
        <dbReference type="Pfam" id="PF15289"/>
    </source>
</evidence>
<sequence length="396" mass="42855">MPRLAHEIDGVSSSSVRSSAREMSRLANDSSYDAGVSSRDAHRLVHEMPRLTDEMRRDSPGGSTPRSAGTPVRLTPISLSRGQHHVRSVHSSSLLDDVLAEKKMALMQSPEVIQFLQSMQATVHEKNKALPRSTFLNQSQATRPNTDHSVTSQNHIEKSATPSVIGGHGGGSVHGSVPVAGGRAFRVEQHDGCRYLNVDLETSEAANDSVSSTHQNAASQGALLMNCSQPITPLMADVQFVSVSAVIPGTVQYVLQQDLHSVTTTPKASSTVSPSRNSARRYDPPMYSGKQTHKPYSGDMSTKPVQSSQHSTLPQSQPAINPPQNTNSQPQILGSSTSLNVCTSVQMPHNPHLFSTASDQIKSSRHHLITQWLNANLNTEDVDLENDELIDDSTEQ</sequence>
<evidence type="ECO:0000256" key="1">
    <source>
        <dbReference type="SAM" id="MobiDB-lite"/>
    </source>
</evidence>
<accession>A0AAD9KG76</accession>
<keyword evidence="4" id="KW-1185">Reference proteome</keyword>
<dbReference type="Pfam" id="PF15289">
    <property type="entry name" value="RFXA_RFXANK_bdg"/>
    <property type="match status" value="1"/>
</dbReference>
<feature type="region of interest" description="Disordered" evidence="1">
    <location>
        <begin position="1"/>
        <end position="74"/>
    </location>
</feature>
<feature type="region of interest" description="Disordered" evidence="1">
    <location>
        <begin position="261"/>
        <end position="335"/>
    </location>
</feature>
<protein>
    <recommendedName>
        <fullName evidence="2">Regulatory factor X-associated protein RFXANK-binding domain-containing protein</fullName>
    </recommendedName>
</protein>
<evidence type="ECO:0000313" key="3">
    <source>
        <dbReference type="EMBL" id="KAK2170525.1"/>
    </source>
</evidence>
<dbReference type="InterPro" id="IPR038308">
    <property type="entry name" value="RFXAP_C_sf"/>
</dbReference>
<name>A0AAD9KG76_9ANNE</name>
<proteinExistence type="predicted"/>
<dbReference type="EMBL" id="JAODUP010000002">
    <property type="protein sequence ID" value="KAK2170525.1"/>
    <property type="molecule type" value="Genomic_DNA"/>
</dbReference>
<feature type="domain" description="Regulatory factor X-associated protein RFXANK-binding" evidence="2">
    <location>
        <begin position="92"/>
        <end position="127"/>
    </location>
</feature>
<comment type="caution">
    <text evidence="3">The sequence shown here is derived from an EMBL/GenBank/DDBJ whole genome shotgun (WGS) entry which is preliminary data.</text>
</comment>
<evidence type="ECO:0000313" key="4">
    <source>
        <dbReference type="Proteomes" id="UP001208570"/>
    </source>
</evidence>
<feature type="compositionally biased region" description="Polar residues" evidence="1">
    <location>
        <begin position="261"/>
        <end position="277"/>
    </location>
</feature>